<evidence type="ECO:0000313" key="2">
    <source>
        <dbReference type="Proteomes" id="UP000641514"/>
    </source>
</evidence>
<gene>
    <name evidence="1" type="ORF">GCM10011410_21890</name>
</gene>
<organism evidence="1 2">
    <name type="scientific">Hoyosella rhizosphaerae</name>
    <dbReference type="NCBI Taxonomy" id="1755582"/>
    <lineage>
        <taxon>Bacteria</taxon>
        <taxon>Bacillati</taxon>
        <taxon>Actinomycetota</taxon>
        <taxon>Actinomycetes</taxon>
        <taxon>Mycobacteriales</taxon>
        <taxon>Hoyosellaceae</taxon>
        <taxon>Hoyosella</taxon>
    </lineage>
</organism>
<accession>A0A916XEZ9</accession>
<proteinExistence type="predicted"/>
<dbReference type="Proteomes" id="UP000641514">
    <property type="component" value="Unassembled WGS sequence"/>
</dbReference>
<evidence type="ECO:0000313" key="1">
    <source>
        <dbReference type="EMBL" id="GGC68722.1"/>
    </source>
</evidence>
<sequence length="80" mass="8873">MEMVTGKEGSEGAELEIQRMVLPMSGLLMLWREDGASQVARESELPMLESQPDGLMRRPLPPNCFKLNAENLADIPGSSW</sequence>
<reference evidence="1" key="1">
    <citation type="journal article" date="2014" name="Int. J. Syst. Evol. Microbiol.">
        <title>Complete genome sequence of Corynebacterium casei LMG S-19264T (=DSM 44701T), isolated from a smear-ripened cheese.</title>
        <authorList>
            <consortium name="US DOE Joint Genome Institute (JGI-PGF)"/>
            <person name="Walter F."/>
            <person name="Albersmeier A."/>
            <person name="Kalinowski J."/>
            <person name="Ruckert C."/>
        </authorList>
    </citation>
    <scope>NUCLEOTIDE SEQUENCE</scope>
    <source>
        <strain evidence="1">CGMCC 1.15478</strain>
    </source>
</reference>
<protein>
    <submittedName>
        <fullName evidence="1">Uncharacterized protein</fullName>
    </submittedName>
</protein>
<dbReference type="EMBL" id="BMJH01000002">
    <property type="protein sequence ID" value="GGC68722.1"/>
    <property type="molecule type" value="Genomic_DNA"/>
</dbReference>
<name>A0A916XEZ9_9ACTN</name>
<dbReference type="AlphaFoldDB" id="A0A916XEZ9"/>
<keyword evidence="2" id="KW-1185">Reference proteome</keyword>
<comment type="caution">
    <text evidence="1">The sequence shown here is derived from an EMBL/GenBank/DDBJ whole genome shotgun (WGS) entry which is preliminary data.</text>
</comment>
<reference evidence="1" key="2">
    <citation type="submission" date="2020-09" db="EMBL/GenBank/DDBJ databases">
        <authorList>
            <person name="Sun Q."/>
            <person name="Zhou Y."/>
        </authorList>
    </citation>
    <scope>NUCLEOTIDE SEQUENCE</scope>
    <source>
        <strain evidence="1">CGMCC 1.15478</strain>
    </source>
</reference>